<evidence type="ECO:0000313" key="2">
    <source>
        <dbReference type="Proteomes" id="UP000008062"/>
    </source>
</evidence>
<dbReference type="GeneID" id="13404201"/>
<dbReference type="VEuPathDB" id="FungiDB:ZTRI_3.580"/>
<reference evidence="1 2" key="1">
    <citation type="journal article" date="2011" name="PLoS Genet.">
        <title>Finished genome of the fungal wheat pathogen Mycosphaerella graminicola reveals dispensome structure, chromosome plasticity, and stealth pathogenesis.</title>
        <authorList>
            <person name="Goodwin S.B."/>
            <person name="Ben M'barek S."/>
            <person name="Dhillon B."/>
            <person name="Wittenberg A.H.J."/>
            <person name="Crane C.F."/>
            <person name="Hane J.K."/>
            <person name="Foster A.J."/>
            <person name="Van der Lee T.A.J."/>
            <person name="Grimwood J."/>
            <person name="Aerts A."/>
            <person name="Antoniw J."/>
            <person name="Bailey A."/>
            <person name="Bluhm B."/>
            <person name="Bowler J."/>
            <person name="Bristow J."/>
            <person name="van der Burgt A."/>
            <person name="Canto-Canche B."/>
            <person name="Churchill A.C.L."/>
            <person name="Conde-Ferraez L."/>
            <person name="Cools H.J."/>
            <person name="Coutinho P.M."/>
            <person name="Csukai M."/>
            <person name="Dehal P."/>
            <person name="De Wit P."/>
            <person name="Donzelli B."/>
            <person name="van de Geest H.C."/>
            <person name="van Ham R.C.H.J."/>
            <person name="Hammond-Kosack K.E."/>
            <person name="Henrissat B."/>
            <person name="Kilian A."/>
            <person name="Kobayashi A.K."/>
            <person name="Koopmann E."/>
            <person name="Kourmpetis Y."/>
            <person name="Kuzniar A."/>
            <person name="Lindquist E."/>
            <person name="Lombard V."/>
            <person name="Maliepaard C."/>
            <person name="Martins N."/>
            <person name="Mehrabi R."/>
            <person name="Nap J.P.H."/>
            <person name="Ponomarenko A."/>
            <person name="Rudd J.J."/>
            <person name="Salamov A."/>
            <person name="Schmutz J."/>
            <person name="Schouten H.J."/>
            <person name="Shapiro H."/>
            <person name="Stergiopoulos I."/>
            <person name="Torriani S.F.F."/>
            <person name="Tu H."/>
            <person name="de Vries R.P."/>
            <person name="Waalwijk C."/>
            <person name="Ware S.B."/>
            <person name="Wiebenga A."/>
            <person name="Zwiers L.-H."/>
            <person name="Oliver R.P."/>
            <person name="Grigoriev I.V."/>
            <person name="Kema G.H.J."/>
        </authorList>
    </citation>
    <scope>NUCLEOTIDE SEQUENCE [LARGE SCALE GENOMIC DNA]</scope>
    <source>
        <strain evidence="2">CBS 115943 / IPO323</strain>
    </source>
</reference>
<accession>F9X5Q2</accession>
<dbReference type="KEGG" id="ztr:MYCGRDRAFT_91757"/>
<dbReference type="InParanoid" id="F9X5Q2"/>
<name>F9X5Q2_ZYMTI</name>
<dbReference type="Proteomes" id="UP000008062">
    <property type="component" value="Chromosome 3"/>
</dbReference>
<keyword evidence="2" id="KW-1185">Reference proteome</keyword>
<evidence type="ECO:0000313" key="1">
    <source>
        <dbReference type="EMBL" id="EGP88838.1"/>
    </source>
</evidence>
<protein>
    <submittedName>
        <fullName evidence="1">Uncharacterized protein</fullName>
    </submittedName>
</protein>
<organism evidence="1 2">
    <name type="scientific">Zymoseptoria tritici (strain CBS 115943 / IPO323)</name>
    <name type="common">Speckled leaf blotch fungus</name>
    <name type="synonym">Septoria tritici</name>
    <dbReference type="NCBI Taxonomy" id="336722"/>
    <lineage>
        <taxon>Eukaryota</taxon>
        <taxon>Fungi</taxon>
        <taxon>Dikarya</taxon>
        <taxon>Ascomycota</taxon>
        <taxon>Pezizomycotina</taxon>
        <taxon>Dothideomycetes</taxon>
        <taxon>Dothideomycetidae</taxon>
        <taxon>Mycosphaerellales</taxon>
        <taxon>Mycosphaerellaceae</taxon>
        <taxon>Zymoseptoria</taxon>
    </lineage>
</organism>
<dbReference type="AlphaFoldDB" id="F9X5Q2"/>
<dbReference type="EMBL" id="CM001198">
    <property type="protein sequence ID" value="EGP88838.1"/>
    <property type="molecule type" value="Genomic_DNA"/>
</dbReference>
<dbReference type="RefSeq" id="XP_003853862.1">
    <property type="nucleotide sequence ID" value="XM_003853814.1"/>
</dbReference>
<gene>
    <name evidence="1" type="ORF">MYCGRDRAFT_91757</name>
</gene>
<sequence length="179" mass="19879">MSTLAAGQPKKRASTAMLRRRAVVINGLLYAPLVPAIRTSWRDLDTLDVIQEDSQRGAKVEPRRRPQVQIDPSLGMIARAPVTVIDVSAGHVNFAATAAPARRRTQLAPIQIAPRGPRTTVTIANQAPLNTPAMTMGPPSSIPMLRSMKLPNTRRQSQQQGLRFQWQRSKNRFRNLFDI</sequence>
<proteinExistence type="predicted"/>
<dbReference type="HOGENOM" id="CLU_1504626_0_0_1"/>